<dbReference type="Pfam" id="PF03479">
    <property type="entry name" value="PCC"/>
    <property type="match status" value="1"/>
</dbReference>
<accession>A0A1H9NWJ9</accession>
<evidence type="ECO:0000313" key="3">
    <source>
        <dbReference type="Proteomes" id="UP000199114"/>
    </source>
</evidence>
<dbReference type="RefSeq" id="WP_090620710.1">
    <property type="nucleotide sequence ID" value="NZ_FOFD01000005.1"/>
</dbReference>
<gene>
    <name evidence="2" type="ORF">SAMN04489841_3771</name>
</gene>
<dbReference type="PANTHER" id="PTHR34988">
    <property type="entry name" value="PROTEIN, PUTATIVE-RELATED"/>
    <property type="match status" value="1"/>
</dbReference>
<feature type="domain" description="PPC" evidence="1">
    <location>
        <begin position="5"/>
        <end position="144"/>
    </location>
</feature>
<dbReference type="AlphaFoldDB" id="A0A1H9NWJ9"/>
<dbReference type="Proteomes" id="UP000199114">
    <property type="component" value="Unassembled WGS sequence"/>
</dbReference>
<evidence type="ECO:0000313" key="2">
    <source>
        <dbReference type="EMBL" id="SER40356.1"/>
    </source>
</evidence>
<sequence length="144" mass="15898">MESFESDDGHVIIRLDRGDMVLESIAQACEDHDVDTGTVVTGIGTVSNLNIHYVDRTNLPDDQVDRNVDLELERAWEVTDINGVIADGEPHLHVTAFDGERTVGGHLEAGCEVNVLGEVTIRKLSGLSLERRPGERNVSRLVRR</sequence>
<dbReference type="PROSITE" id="PS51742">
    <property type="entry name" value="PPC"/>
    <property type="match status" value="1"/>
</dbReference>
<reference evidence="3" key="1">
    <citation type="submission" date="2016-10" db="EMBL/GenBank/DDBJ databases">
        <authorList>
            <person name="Varghese N."/>
            <person name="Submissions S."/>
        </authorList>
    </citation>
    <scope>NUCLEOTIDE SEQUENCE [LARGE SCALE GENOMIC DNA]</scope>
    <source>
        <strain evidence="3">DSM 25055</strain>
    </source>
</reference>
<organism evidence="2 3">
    <name type="scientific">Natrinema salaciae</name>
    <dbReference type="NCBI Taxonomy" id="1186196"/>
    <lineage>
        <taxon>Archaea</taxon>
        <taxon>Methanobacteriati</taxon>
        <taxon>Methanobacteriota</taxon>
        <taxon>Stenosarchaea group</taxon>
        <taxon>Halobacteria</taxon>
        <taxon>Halobacteriales</taxon>
        <taxon>Natrialbaceae</taxon>
        <taxon>Natrinema</taxon>
    </lineage>
</organism>
<proteinExistence type="predicted"/>
<dbReference type="Gene3D" id="3.30.1330.80">
    <property type="entry name" value="Hypothetical protein, similar to alpha- acetolactate decarboxylase, domain 2"/>
    <property type="match status" value="1"/>
</dbReference>
<dbReference type="InterPro" id="IPR005175">
    <property type="entry name" value="PPC_dom"/>
</dbReference>
<evidence type="ECO:0000259" key="1">
    <source>
        <dbReference type="PROSITE" id="PS51742"/>
    </source>
</evidence>
<keyword evidence="3" id="KW-1185">Reference proteome</keyword>
<dbReference type="SUPFAM" id="SSF117856">
    <property type="entry name" value="AF0104/ALDC/Ptd012-like"/>
    <property type="match status" value="1"/>
</dbReference>
<dbReference type="EMBL" id="FOFD01000005">
    <property type="protein sequence ID" value="SER40356.1"/>
    <property type="molecule type" value="Genomic_DNA"/>
</dbReference>
<dbReference type="CDD" id="cd11378">
    <property type="entry name" value="DUF296"/>
    <property type="match status" value="1"/>
</dbReference>
<protein>
    <recommendedName>
        <fullName evidence="1">PPC domain-containing protein</fullName>
    </recommendedName>
</protein>
<name>A0A1H9NWJ9_9EURY</name>
<dbReference type="PANTHER" id="PTHR34988:SF1">
    <property type="entry name" value="DNA-BINDING PROTEIN"/>
    <property type="match status" value="1"/>
</dbReference>
<dbReference type="OrthoDB" id="340771at2157"/>